<gene>
    <name evidence="2" type="ORF">DPMN_191068</name>
</gene>
<feature type="region of interest" description="Disordered" evidence="1">
    <location>
        <begin position="1"/>
        <end position="20"/>
    </location>
</feature>
<dbReference type="AlphaFoldDB" id="A0A9D3XZU7"/>
<reference evidence="2" key="1">
    <citation type="journal article" date="2019" name="bioRxiv">
        <title>The Genome of the Zebra Mussel, Dreissena polymorpha: A Resource for Invasive Species Research.</title>
        <authorList>
            <person name="McCartney M.A."/>
            <person name="Auch B."/>
            <person name="Kono T."/>
            <person name="Mallez S."/>
            <person name="Zhang Y."/>
            <person name="Obille A."/>
            <person name="Becker A."/>
            <person name="Abrahante J.E."/>
            <person name="Garbe J."/>
            <person name="Badalamenti J.P."/>
            <person name="Herman A."/>
            <person name="Mangelson H."/>
            <person name="Liachko I."/>
            <person name="Sullivan S."/>
            <person name="Sone E.D."/>
            <person name="Koren S."/>
            <person name="Silverstein K.A.T."/>
            <person name="Beckman K.B."/>
            <person name="Gohl D.M."/>
        </authorList>
    </citation>
    <scope>NUCLEOTIDE SEQUENCE</scope>
    <source>
        <strain evidence="2">Duluth1</strain>
        <tissue evidence="2">Whole animal</tissue>
    </source>
</reference>
<sequence length="51" mass="5812">MDGLLDKLDKTEQGKNREAIRNLTKAIDRLLDKLNKTEQGKKPHQGHSRTA</sequence>
<keyword evidence="3" id="KW-1185">Reference proteome</keyword>
<evidence type="ECO:0000256" key="1">
    <source>
        <dbReference type="SAM" id="MobiDB-lite"/>
    </source>
</evidence>
<proteinExistence type="predicted"/>
<evidence type="ECO:0000313" key="3">
    <source>
        <dbReference type="Proteomes" id="UP000828390"/>
    </source>
</evidence>
<comment type="caution">
    <text evidence="2">The sequence shown here is derived from an EMBL/GenBank/DDBJ whole genome shotgun (WGS) entry which is preliminary data.</text>
</comment>
<accession>A0A9D3XZU7</accession>
<organism evidence="2 3">
    <name type="scientific">Dreissena polymorpha</name>
    <name type="common">Zebra mussel</name>
    <name type="synonym">Mytilus polymorpha</name>
    <dbReference type="NCBI Taxonomy" id="45954"/>
    <lineage>
        <taxon>Eukaryota</taxon>
        <taxon>Metazoa</taxon>
        <taxon>Spiralia</taxon>
        <taxon>Lophotrochozoa</taxon>
        <taxon>Mollusca</taxon>
        <taxon>Bivalvia</taxon>
        <taxon>Autobranchia</taxon>
        <taxon>Heteroconchia</taxon>
        <taxon>Euheterodonta</taxon>
        <taxon>Imparidentia</taxon>
        <taxon>Neoheterodontei</taxon>
        <taxon>Myida</taxon>
        <taxon>Dreissenoidea</taxon>
        <taxon>Dreissenidae</taxon>
        <taxon>Dreissena</taxon>
    </lineage>
</organism>
<protein>
    <submittedName>
        <fullName evidence="2">Uncharacterized protein</fullName>
    </submittedName>
</protein>
<dbReference type="Proteomes" id="UP000828390">
    <property type="component" value="Unassembled WGS sequence"/>
</dbReference>
<dbReference type="EMBL" id="JAIWYP010000069">
    <property type="protein sequence ID" value="KAH3690298.1"/>
    <property type="molecule type" value="Genomic_DNA"/>
</dbReference>
<name>A0A9D3XZU7_DREPO</name>
<reference evidence="2" key="2">
    <citation type="submission" date="2020-11" db="EMBL/GenBank/DDBJ databases">
        <authorList>
            <person name="McCartney M.A."/>
            <person name="Auch B."/>
            <person name="Kono T."/>
            <person name="Mallez S."/>
            <person name="Becker A."/>
            <person name="Gohl D.M."/>
            <person name="Silverstein K.A.T."/>
            <person name="Koren S."/>
            <person name="Bechman K.B."/>
            <person name="Herman A."/>
            <person name="Abrahante J.E."/>
            <person name="Garbe J."/>
        </authorList>
    </citation>
    <scope>NUCLEOTIDE SEQUENCE</scope>
    <source>
        <strain evidence="2">Duluth1</strain>
        <tissue evidence="2">Whole animal</tissue>
    </source>
</reference>
<evidence type="ECO:0000313" key="2">
    <source>
        <dbReference type="EMBL" id="KAH3690298.1"/>
    </source>
</evidence>